<keyword evidence="3" id="KW-0804">Transcription</keyword>
<evidence type="ECO:0000259" key="5">
    <source>
        <dbReference type="PROSITE" id="PS51063"/>
    </source>
</evidence>
<keyword evidence="7" id="KW-1185">Reference proteome</keyword>
<dbReference type="InterPro" id="IPR036388">
    <property type="entry name" value="WH-like_DNA-bd_sf"/>
</dbReference>
<dbReference type="Gene3D" id="2.60.120.10">
    <property type="entry name" value="Jelly Rolls"/>
    <property type="match status" value="1"/>
</dbReference>
<dbReference type="RefSeq" id="WP_284053033.1">
    <property type="nucleotide sequence ID" value="NZ_JAGRQC010000001.1"/>
</dbReference>
<dbReference type="InterPro" id="IPR000595">
    <property type="entry name" value="cNMP-bd_dom"/>
</dbReference>
<dbReference type="CDD" id="cd00092">
    <property type="entry name" value="HTH_CRP"/>
    <property type="match status" value="1"/>
</dbReference>
<dbReference type="PANTHER" id="PTHR24567">
    <property type="entry name" value="CRP FAMILY TRANSCRIPTIONAL REGULATORY PROTEIN"/>
    <property type="match status" value="1"/>
</dbReference>
<dbReference type="InterPro" id="IPR036390">
    <property type="entry name" value="WH_DNA-bd_sf"/>
</dbReference>
<evidence type="ECO:0000313" key="6">
    <source>
        <dbReference type="EMBL" id="MBR0551769.1"/>
    </source>
</evidence>
<dbReference type="InterPro" id="IPR014710">
    <property type="entry name" value="RmlC-like_jellyroll"/>
</dbReference>
<accession>A0A8T4IHK1</accession>
<reference evidence="6" key="1">
    <citation type="submission" date="2021-04" db="EMBL/GenBank/DDBJ databases">
        <title>Ouciella asimina sp. nov., isolated from the surface seawater in the hydrothermal field of Okinawa Trough.</title>
        <authorList>
            <person name="Shuang W."/>
        </authorList>
    </citation>
    <scope>NUCLEOTIDE SEQUENCE</scope>
    <source>
        <strain evidence="6">LXI357</strain>
    </source>
</reference>
<dbReference type="GO" id="GO:0003700">
    <property type="term" value="F:DNA-binding transcription factor activity"/>
    <property type="evidence" value="ECO:0007669"/>
    <property type="project" value="TreeGrafter"/>
</dbReference>
<feature type="domain" description="Cyclic nucleotide-binding" evidence="4">
    <location>
        <begin position="17"/>
        <end position="65"/>
    </location>
</feature>
<dbReference type="CDD" id="cd00038">
    <property type="entry name" value="CAP_ED"/>
    <property type="match status" value="1"/>
</dbReference>
<dbReference type="GO" id="GO:0003677">
    <property type="term" value="F:DNA binding"/>
    <property type="evidence" value="ECO:0007669"/>
    <property type="project" value="UniProtKB-KW"/>
</dbReference>
<keyword evidence="1" id="KW-0805">Transcription regulation</keyword>
<dbReference type="Pfam" id="PF13545">
    <property type="entry name" value="HTH_Crp_2"/>
    <property type="match status" value="1"/>
</dbReference>
<dbReference type="SUPFAM" id="SSF51206">
    <property type="entry name" value="cAMP-binding domain-like"/>
    <property type="match status" value="1"/>
</dbReference>
<dbReference type="Pfam" id="PF00027">
    <property type="entry name" value="cNMP_binding"/>
    <property type="match status" value="1"/>
</dbReference>
<proteinExistence type="predicted"/>
<dbReference type="GO" id="GO:0005829">
    <property type="term" value="C:cytosol"/>
    <property type="evidence" value="ECO:0007669"/>
    <property type="project" value="TreeGrafter"/>
</dbReference>
<dbReference type="PROSITE" id="PS50042">
    <property type="entry name" value="CNMP_BINDING_3"/>
    <property type="match status" value="1"/>
</dbReference>
<dbReference type="PANTHER" id="PTHR24567:SF75">
    <property type="entry name" value="FUMARATE AND NITRATE REDUCTION REGULATORY PROTEIN"/>
    <property type="match status" value="1"/>
</dbReference>
<evidence type="ECO:0000256" key="2">
    <source>
        <dbReference type="ARBA" id="ARBA00023125"/>
    </source>
</evidence>
<evidence type="ECO:0000256" key="1">
    <source>
        <dbReference type="ARBA" id="ARBA00023015"/>
    </source>
</evidence>
<gene>
    <name evidence="6" type="ORF">J7S20_04535</name>
</gene>
<dbReference type="SUPFAM" id="SSF46785">
    <property type="entry name" value="Winged helix' DNA-binding domain"/>
    <property type="match status" value="1"/>
</dbReference>
<dbReference type="AlphaFoldDB" id="A0A8T4IHK1"/>
<dbReference type="Gene3D" id="1.10.10.10">
    <property type="entry name" value="Winged helix-like DNA-binding domain superfamily/Winged helix DNA-binding domain"/>
    <property type="match status" value="1"/>
</dbReference>
<dbReference type="SMART" id="SM00419">
    <property type="entry name" value="HTH_CRP"/>
    <property type="match status" value="1"/>
</dbReference>
<dbReference type="InterPro" id="IPR018490">
    <property type="entry name" value="cNMP-bd_dom_sf"/>
</dbReference>
<dbReference type="PRINTS" id="PR00034">
    <property type="entry name" value="HTHCRP"/>
</dbReference>
<keyword evidence="2" id="KW-0238">DNA-binding</keyword>
<sequence length="218" mass="23717">MAESTLLFSEIRNVQKFMRDETIVPQGESATCWYEVVHGAVRVCQYHSDGRRQIIGFAFPGDVVGLEWGMRQSCAEALVPSQLFRHDLSDLSLRMGGVPTAVNGEHPALESALAAAHQSIALLGLPTALERVAGFLLALARRLNCGTLLCLPMPRVDIADYLGLTMHTVSRTMSELVRRGLIALDAPNRARILAPEHLGELAGFDFPEDTVGEAQLVA</sequence>
<dbReference type="EMBL" id="JAGRQC010000001">
    <property type="protein sequence ID" value="MBR0551769.1"/>
    <property type="molecule type" value="Genomic_DNA"/>
</dbReference>
<dbReference type="Proteomes" id="UP000676996">
    <property type="component" value="Unassembled WGS sequence"/>
</dbReference>
<name>A0A8T4IHK1_9SPHN</name>
<dbReference type="InterPro" id="IPR012318">
    <property type="entry name" value="HTH_CRP"/>
</dbReference>
<organism evidence="6 7">
    <name type="scientific">Stakelama marina</name>
    <dbReference type="NCBI Taxonomy" id="2826939"/>
    <lineage>
        <taxon>Bacteria</taxon>
        <taxon>Pseudomonadati</taxon>
        <taxon>Pseudomonadota</taxon>
        <taxon>Alphaproteobacteria</taxon>
        <taxon>Sphingomonadales</taxon>
        <taxon>Sphingomonadaceae</taxon>
        <taxon>Stakelama</taxon>
    </lineage>
</organism>
<feature type="domain" description="HTH crp-type" evidence="5">
    <location>
        <begin position="126"/>
        <end position="196"/>
    </location>
</feature>
<evidence type="ECO:0000256" key="3">
    <source>
        <dbReference type="ARBA" id="ARBA00023163"/>
    </source>
</evidence>
<evidence type="ECO:0000259" key="4">
    <source>
        <dbReference type="PROSITE" id="PS50042"/>
    </source>
</evidence>
<protein>
    <submittedName>
        <fullName evidence="6">Helix-turn-helix domain-containing protein</fullName>
    </submittedName>
</protein>
<evidence type="ECO:0000313" key="7">
    <source>
        <dbReference type="Proteomes" id="UP000676996"/>
    </source>
</evidence>
<dbReference type="PROSITE" id="PS51063">
    <property type="entry name" value="HTH_CRP_2"/>
    <property type="match status" value="1"/>
</dbReference>
<comment type="caution">
    <text evidence="6">The sequence shown here is derived from an EMBL/GenBank/DDBJ whole genome shotgun (WGS) entry which is preliminary data.</text>
</comment>
<dbReference type="InterPro" id="IPR050397">
    <property type="entry name" value="Env_Response_Regulators"/>
</dbReference>